<proteinExistence type="predicted"/>
<dbReference type="PATRIC" id="fig|743698.3.peg.663"/>
<dbReference type="RefSeq" id="WP_047791457.1">
    <property type="nucleotide sequence ID" value="NZ_CP011856.1"/>
</dbReference>
<dbReference type="Proteomes" id="UP000035661">
    <property type="component" value="Chromosome"/>
</dbReference>
<keyword evidence="2" id="KW-1185">Reference proteome</keyword>
<dbReference type="EMBL" id="CP011856">
    <property type="protein sequence ID" value="AKM54229.1"/>
    <property type="molecule type" value="Genomic_DNA"/>
</dbReference>
<gene>
    <name evidence="1" type="ORF">SERIO_v1c06610</name>
</gene>
<protein>
    <submittedName>
        <fullName evidence="1">Uncharacterized protein</fullName>
    </submittedName>
</protein>
<dbReference type="STRING" id="315358.SERIO_v1c06610"/>
<dbReference type="KEGG" id="seri:SERIO_v1c06610"/>
<dbReference type="AlphaFoldDB" id="A0A0H3XL77"/>
<name>A0A0H3XL77_9MOLU</name>
<sequence>MPLEETNLTIEPKYTSPDLQRKLAVIFFEDKSLIDKFNAIAVRKNQVINEEIINYLNNWFKDFKREHPNLMQRHFYKYLIPALKNLKNHPVEAFFSTLASISGPASAAGLIYFNFMPWFFAPTQIAGTVNAIVMPAIFKYLADYGVCFNSEEIKIILRNIQILSVLGNISGDGITVAYNYTANIDRHGSDWFQNVFWNNISMFFTIGGLIDKVNTGLNFVYIDPEKNQRAAKAKQYLQTALFLGTATSVYYAISEIWTLVVAGEQDEQLRQQKLATICVSLFGLTKPVVQIGVNIFSSLWSYGQEKIKWLSSCLNTEQVKEVVDEESNCLEANKNEPFFQVLEDEFLITREIEEVLEKALGINNSGYSNQSGNSVIKKCLTENI</sequence>
<evidence type="ECO:0000313" key="2">
    <source>
        <dbReference type="Proteomes" id="UP000035661"/>
    </source>
</evidence>
<organism evidence="1 2">
    <name type="scientific">Spiroplasma eriocheiris</name>
    <dbReference type="NCBI Taxonomy" id="315358"/>
    <lineage>
        <taxon>Bacteria</taxon>
        <taxon>Bacillati</taxon>
        <taxon>Mycoplasmatota</taxon>
        <taxon>Mollicutes</taxon>
        <taxon>Entomoplasmatales</taxon>
        <taxon>Spiroplasmataceae</taxon>
        <taxon>Spiroplasma</taxon>
    </lineage>
</organism>
<evidence type="ECO:0000313" key="1">
    <source>
        <dbReference type="EMBL" id="AKM54229.1"/>
    </source>
</evidence>
<reference evidence="2" key="2">
    <citation type="submission" date="2015-06" db="EMBL/GenBank/DDBJ databases">
        <title>Complete genome sequence of Spiroplasma eriocheiris TDA-040725-5 (DSM 21848).</title>
        <authorList>
            <person name="Lo W.-S."/>
            <person name="Kuo C.-H."/>
        </authorList>
    </citation>
    <scope>NUCLEOTIDE SEQUENCE [LARGE SCALE GENOMIC DNA]</scope>
    <source>
        <strain evidence="2">TDA-040725-5</strain>
    </source>
</reference>
<reference evidence="1 2" key="1">
    <citation type="journal article" date="2015" name="Genome Biol. Evol.">
        <title>Found and Lost: The Fates of Horizontally Acquired Genes in Arthropod-Symbiotic Spiroplasma.</title>
        <authorList>
            <person name="Lo W.S."/>
            <person name="Gasparich G.E."/>
            <person name="Kuo C.H."/>
        </authorList>
    </citation>
    <scope>NUCLEOTIDE SEQUENCE [LARGE SCALE GENOMIC DNA]</scope>
    <source>
        <strain evidence="2">TDA-040725-5</strain>
    </source>
</reference>
<accession>A0A0H3XL77</accession>